<reference evidence="1" key="1">
    <citation type="journal article" date="2021" name="bioRxiv">
        <title>Whole Genome Assembly and Annotation of Northern Wild Rice, Zizania palustris L., Supports a Whole Genome Duplication in the Zizania Genus.</title>
        <authorList>
            <person name="Haas M."/>
            <person name="Kono T."/>
            <person name="Macchietto M."/>
            <person name="Millas R."/>
            <person name="McGilp L."/>
            <person name="Shao M."/>
            <person name="Duquette J."/>
            <person name="Hirsch C.N."/>
            <person name="Kimball J."/>
        </authorList>
    </citation>
    <scope>NUCLEOTIDE SEQUENCE</scope>
    <source>
        <tissue evidence="1">Fresh leaf tissue</tissue>
    </source>
</reference>
<evidence type="ECO:0000313" key="2">
    <source>
        <dbReference type="Proteomes" id="UP000729402"/>
    </source>
</evidence>
<dbReference type="Proteomes" id="UP000729402">
    <property type="component" value="Unassembled WGS sequence"/>
</dbReference>
<reference evidence="1" key="2">
    <citation type="submission" date="2021-02" db="EMBL/GenBank/DDBJ databases">
        <authorList>
            <person name="Kimball J.A."/>
            <person name="Haas M.W."/>
            <person name="Macchietto M."/>
            <person name="Kono T."/>
            <person name="Duquette J."/>
            <person name="Shao M."/>
        </authorList>
    </citation>
    <scope>NUCLEOTIDE SEQUENCE</scope>
    <source>
        <tissue evidence="1">Fresh leaf tissue</tissue>
    </source>
</reference>
<keyword evidence="2" id="KW-1185">Reference proteome</keyword>
<sequence length="109" mass="12369">MSGPLIQKPELHEILLPMCGPPGPGCCRLQTGESLGEPSFQSRQSSRHRARCKFFAIMIHELEPTCRLPPSASVLLPQLQDQTYTCEHRKKNIFFRRPQPAPFVGRFNP</sequence>
<comment type="caution">
    <text evidence="1">The sequence shown here is derived from an EMBL/GenBank/DDBJ whole genome shotgun (WGS) entry which is preliminary data.</text>
</comment>
<evidence type="ECO:0000313" key="1">
    <source>
        <dbReference type="EMBL" id="KAG8097729.1"/>
    </source>
</evidence>
<protein>
    <submittedName>
        <fullName evidence="1">Uncharacterized protein</fullName>
    </submittedName>
</protein>
<dbReference type="EMBL" id="JAAALK010000079">
    <property type="protein sequence ID" value="KAG8097729.1"/>
    <property type="molecule type" value="Genomic_DNA"/>
</dbReference>
<accession>A0A8J5WYZ5</accession>
<gene>
    <name evidence="1" type="ORF">GUJ93_ZPchr0013g34062</name>
</gene>
<name>A0A8J5WYZ5_ZIZPA</name>
<proteinExistence type="predicted"/>
<dbReference type="AlphaFoldDB" id="A0A8J5WYZ5"/>
<organism evidence="1 2">
    <name type="scientific">Zizania palustris</name>
    <name type="common">Northern wild rice</name>
    <dbReference type="NCBI Taxonomy" id="103762"/>
    <lineage>
        <taxon>Eukaryota</taxon>
        <taxon>Viridiplantae</taxon>
        <taxon>Streptophyta</taxon>
        <taxon>Embryophyta</taxon>
        <taxon>Tracheophyta</taxon>
        <taxon>Spermatophyta</taxon>
        <taxon>Magnoliopsida</taxon>
        <taxon>Liliopsida</taxon>
        <taxon>Poales</taxon>
        <taxon>Poaceae</taxon>
        <taxon>BOP clade</taxon>
        <taxon>Oryzoideae</taxon>
        <taxon>Oryzeae</taxon>
        <taxon>Zizaniinae</taxon>
        <taxon>Zizania</taxon>
    </lineage>
</organism>